<keyword evidence="3" id="KW-1185">Reference proteome</keyword>
<feature type="transmembrane region" description="Helical" evidence="1">
    <location>
        <begin position="192"/>
        <end position="214"/>
    </location>
</feature>
<evidence type="ECO:0000256" key="1">
    <source>
        <dbReference type="SAM" id="Phobius"/>
    </source>
</evidence>
<gene>
    <name evidence="2" type="ORF">JHK62_07350</name>
</gene>
<keyword evidence="1" id="KW-0472">Membrane</keyword>
<dbReference type="Proteomes" id="UP000653045">
    <property type="component" value="Unassembled WGS sequence"/>
</dbReference>
<protein>
    <recommendedName>
        <fullName evidence="4">ABC transporter permease</fullName>
    </recommendedName>
</protein>
<feature type="transmembrane region" description="Helical" evidence="1">
    <location>
        <begin position="6"/>
        <end position="26"/>
    </location>
</feature>
<feature type="transmembrane region" description="Helical" evidence="1">
    <location>
        <begin position="80"/>
        <end position="102"/>
    </location>
</feature>
<evidence type="ECO:0008006" key="4">
    <source>
        <dbReference type="Google" id="ProtNLM"/>
    </source>
</evidence>
<name>A0ABS0ZKJ0_9STRE</name>
<proteinExistence type="predicted"/>
<evidence type="ECO:0000313" key="3">
    <source>
        <dbReference type="Proteomes" id="UP000653045"/>
    </source>
</evidence>
<feature type="transmembrane region" description="Helical" evidence="1">
    <location>
        <begin position="46"/>
        <end position="68"/>
    </location>
</feature>
<organism evidence="2 3">
    <name type="scientific">Streptococcus pacificus</name>
    <dbReference type="NCBI Taxonomy" id="2740577"/>
    <lineage>
        <taxon>Bacteria</taxon>
        <taxon>Bacillati</taxon>
        <taxon>Bacillota</taxon>
        <taxon>Bacilli</taxon>
        <taxon>Lactobacillales</taxon>
        <taxon>Streptococcaceae</taxon>
        <taxon>Streptococcus</taxon>
    </lineage>
</organism>
<evidence type="ECO:0000313" key="2">
    <source>
        <dbReference type="EMBL" id="MBJ8326484.1"/>
    </source>
</evidence>
<dbReference type="RefSeq" id="WP_199576124.1">
    <property type="nucleotide sequence ID" value="NZ_JAENBO010000007.1"/>
</dbReference>
<dbReference type="EMBL" id="JAENBO010000007">
    <property type="protein sequence ID" value="MBJ8326484.1"/>
    <property type="molecule type" value="Genomic_DNA"/>
</dbReference>
<reference evidence="2 3" key="1">
    <citation type="journal article" date="2021" name="Int. J. Syst. Evol. Microbiol.">
        <title>Streptococcus vicugnae sp. nov., isolated from faeces of alpacas (Vicugna pacos) and cattle (Bos taurus), Streptococcus zalophi sp. nov., and Streptococcus pacificus sp. nov., isolated from respiratory tract of California sea lions (Zalophus californianus).</title>
        <authorList>
            <person name="Volokhov D.V."/>
            <person name="Zagorodnyaya T.A."/>
            <person name="Shen Z."/>
            <person name="Blom J."/>
            <person name="Furtak V.A."/>
            <person name="Eisenberg T."/>
            <person name="Fan P."/>
            <person name="Jeong K.C."/>
            <person name="Gao Y."/>
            <person name="Zhang S."/>
            <person name="Amselle M."/>
        </authorList>
    </citation>
    <scope>NUCLEOTIDE SEQUENCE [LARGE SCALE GENOMIC DNA]</scope>
    <source>
        <strain evidence="2 3">CSL7591</strain>
    </source>
</reference>
<accession>A0ABS0ZKJ0</accession>
<feature type="transmembrane region" description="Helical" evidence="1">
    <location>
        <begin position="109"/>
        <end position="129"/>
    </location>
</feature>
<comment type="caution">
    <text evidence="2">The sequence shown here is derived from an EMBL/GenBank/DDBJ whole genome shotgun (WGS) entry which is preliminary data.</text>
</comment>
<sequence length="306" mass="36372">MVKYTLVFLLINVIIEMFLTKVFYKIKLSMYQGFTTRFFSQTEEKISIHSIIFFIFLTPILNLLGYIFSVRLNYIIGQNIILYDLLFLQTPLFWLTIFAIVIIFERIKLVNIPFILGILLLSSIINWYISQMYYTGYISALYPDKSDTFFQIYTMVFLFIVSFLKLLYDNDNYDDKRQHYIKEKLIEFDKKFSILSNLNILNSGALYIVLAILIKENFERPRLVRVYEKLKNTKTRNIAQNDSKDDYDSVDKLISFVGKRTNLQNSDLDSTIIYKIAREYNDSNSYAQDIIFLYRKVKVILENENI</sequence>
<feature type="transmembrane region" description="Helical" evidence="1">
    <location>
        <begin position="149"/>
        <end position="168"/>
    </location>
</feature>
<keyword evidence="1" id="KW-1133">Transmembrane helix</keyword>
<keyword evidence="1" id="KW-0812">Transmembrane</keyword>